<keyword evidence="1" id="KW-1133">Transmembrane helix</keyword>
<evidence type="ECO:0000256" key="1">
    <source>
        <dbReference type="SAM" id="Phobius"/>
    </source>
</evidence>
<dbReference type="Proteomes" id="UP000238916">
    <property type="component" value="Unassembled WGS sequence"/>
</dbReference>
<keyword evidence="1" id="KW-0472">Membrane</keyword>
<dbReference type="AlphaFoldDB" id="A0A2U3LXD4"/>
<evidence type="ECO:0000313" key="3">
    <source>
        <dbReference type="Proteomes" id="UP000238916"/>
    </source>
</evidence>
<proteinExistence type="predicted"/>
<accession>A0A2U3LXD4</accession>
<gene>
    <name evidence="2" type="ORF">SBF1_9200004</name>
</gene>
<protein>
    <submittedName>
        <fullName evidence="2">Uncharacterized protein</fullName>
    </submittedName>
</protein>
<organism evidence="2 3">
    <name type="scientific">Candidatus Desulfosporosinus infrequens</name>
    <dbReference type="NCBI Taxonomy" id="2043169"/>
    <lineage>
        <taxon>Bacteria</taxon>
        <taxon>Bacillati</taxon>
        <taxon>Bacillota</taxon>
        <taxon>Clostridia</taxon>
        <taxon>Eubacteriales</taxon>
        <taxon>Desulfitobacteriaceae</taxon>
        <taxon>Desulfosporosinus</taxon>
    </lineage>
</organism>
<dbReference type="EMBL" id="OMOF01000913">
    <property type="protein sequence ID" value="SPF56516.1"/>
    <property type="molecule type" value="Genomic_DNA"/>
</dbReference>
<sequence>MKKPSILNLGSSALVVFTYNVMYIYIWAHFSYSIIQQKEIVYSFHKFSDIISMQLQKIIYLEVETWEK</sequence>
<reference evidence="3" key="1">
    <citation type="submission" date="2018-02" db="EMBL/GenBank/DDBJ databases">
        <authorList>
            <person name="Hausmann B."/>
        </authorList>
    </citation>
    <scope>NUCLEOTIDE SEQUENCE [LARGE SCALE GENOMIC DNA]</scope>
    <source>
        <strain evidence="3">Peat soil MAG SbF1</strain>
    </source>
</reference>
<keyword evidence="1" id="KW-0812">Transmembrane</keyword>
<evidence type="ECO:0000313" key="2">
    <source>
        <dbReference type="EMBL" id="SPF56516.1"/>
    </source>
</evidence>
<name>A0A2U3LXD4_9FIRM</name>
<feature type="transmembrane region" description="Helical" evidence="1">
    <location>
        <begin position="6"/>
        <end position="28"/>
    </location>
</feature>